<evidence type="ECO:0000313" key="6">
    <source>
        <dbReference type="EMBL" id="AUG98625.1"/>
    </source>
</evidence>
<dbReference type="CDD" id="cd03235">
    <property type="entry name" value="ABC_Metallic_Cations"/>
    <property type="match status" value="1"/>
</dbReference>
<evidence type="ECO:0000313" key="8">
    <source>
        <dbReference type="Proteomes" id="UP000017700"/>
    </source>
</evidence>
<evidence type="ECO:0000256" key="2">
    <source>
        <dbReference type="ARBA" id="ARBA00022448"/>
    </source>
</evidence>
<keyword evidence="4 7" id="KW-0067">ATP-binding</keyword>
<evidence type="ECO:0000256" key="1">
    <source>
        <dbReference type="ARBA" id="ARBA00005417"/>
    </source>
</evidence>
<evidence type="ECO:0000259" key="5">
    <source>
        <dbReference type="PROSITE" id="PS50893"/>
    </source>
</evidence>
<sequence length="275" mass="29666">MIHAGDSVLAVNNISVSFSTKNVLQQVTFNLKAGEFCGLIGSNGSGKTTLLRTILGFQQANEGSVHIDNLTGRQGINTVGYVPQKILFDAEIPLRARDLVTLGLNGHQLGFGFPSRKVRQKVDDMLKEVGAESFADQRIGNLSGGQQQRVLIAHALIRCPRLLLLDEPLANLDMRSVSEIVALLRHLCVSHQVTILLSAHDMNPLLSAMDSIVYLANGRAASGKTDDVVRTDVLSELYGHHIEVVHVLDRVLVIAANGAAATQTDQHSADCHSNV</sequence>
<keyword evidence="3" id="KW-0547">Nucleotide-binding</keyword>
<evidence type="ECO:0000256" key="4">
    <source>
        <dbReference type="ARBA" id="ARBA00022840"/>
    </source>
</evidence>
<reference evidence="6 9" key="3">
    <citation type="submission" date="2017-11" db="EMBL/GenBank/DDBJ databases">
        <title>Complete genome sequence of Serratia sp. ATCC 39006 LacA.</title>
        <authorList>
            <person name="Hampton H.G."/>
            <person name="Jackson S.A."/>
            <person name="Jauregui R."/>
            <person name="Poulter G.T.M."/>
            <person name="Salmond G.P.C."/>
            <person name="Fineran P.C."/>
        </authorList>
    </citation>
    <scope>NUCLEOTIDE SEQUENCE [LARGE SCALE GENOMIC DNA]</scope>
    <source>
        <strain evidence="6 9">ATCC 39006</strain>
    </source>
</reference>
<proteinExistence type="inferred from homology"/>
<keyword evidence="8" id="KW-1185">Reference proteome</keyword>
<dbReference type="RefSeq" id="WP_021013918.1">
    <property type="nucleotide sequence ID" value="NZ_CP025084.1"/>
</dbReference>
<dbReference type="Proteomes" id="UP000017700">
    <property type="component" value="Chromosome"/>
</dbReference>
<dbReference type="GO" id="GO:0005524">
    <property type="term" value="F:ATP binding"/>
    <property type="evidence" value="ECO:0007669"/>
    <property type="project" value="UniProtKB-KW"/>
</dbReference>
<dbReference type="SMART" id="SM00382">
    <property type="entry name" value="AAA"/>
    <property type="match status" value="1"/>
</dbReference>
<dbReference type="EMBL" id="CP025085">
    <property type="protein sequence ID" value="AUG98625.1"/>
    <property type="molecule type" value="Genomic_DNA"/>
</dbReference>
<dbReference type="OrthoDB" id="5292475at2"/>
<feature type="domain" description="ABC transporter" evidence="5">
    <location>
        <begin position="9"/>
        <end position="242"/>
    </location>
</feature>
<dbReference type="InterPro" id="IPR050153">
    <property type="entry name" value="Metal_Ion_Import_ABC"/>
</dbReference>
<reference evidence="7" key="4">
    <citation type="submission" date="2017-11" db="EMBL/GenBank/DDBJ databases">
        <title>Complete genome sequence of Serratia sp. ATCC 39006.</title>
        <authorList>
            <person name="Hampton H.G."/>
            <person name="Jackson S.A."/>
            <person name="Jauregui R."/>
            <person name="Poulter G.T.M."/>
            <person name="Salmond G.P.C."/>
            <person name="Fineran P.C."/>
        </authorList>
    </citation>
    <scope>NUCLEOTIDE SEQUENCE</scope>
    <source>
        <strain evidence="7">ATCC 39006</strain>
    </source>
</reference>
<dbReference type="SUPFAM" id="SSF52540">
    <property type="entry name" value="P-loop containing nucleoside triphosphate hydrolases"/>
    <property type="match status" value="1"/>
</dbReference>
<dbReference type="InterPro" id="IPR003439">
    <property type="entry name" value="ABC_transporter-like_ATP-bd"/>
</dbReference>
<accession>A0A2I5T253</accession>
<name>A0A2I5T253_SERS3</name>
<keyword evidence="2" id="KW-0813">Transport</keyword>
<evidence type="ECO:0000313" key="9">
    <source>
        <dbReference type="Proteomes" id="UP000233778"/>
    </source>
</evidence>
<dbReference type="Proteomes" id="UP000233778">
    <property type="component" value="Chromosome"/>
</dbReference>
<dbReference type="InterPro" id="IPR027417">
    <property type="entry name" value="P-loop_NTPase"/>
</dbReference>
<dbReference type="KEGG" id="sera:Ser39006_001565"/>
<evidence type="ECO:0000313" key="7">
    <source>
        <dbReference type="EMBL" id="AUH02940.1"/>
    </source>
</evidence>
<evidence type="ECO:0000256" key="3">
    <source>
        <dbReference type="ARBA" id="ARBA00022741"/>
    </source>
</evidence>
<dbReference type="PANTHER" id="PTHR42734">
    <property type="entry name" value="METAL TRANSPORT SYSTEM ATP-BINDING PROTEIN TM_0124-RELATED"/>
    <property type="match status" value="1"/>
</dbReference>
<organism evidence="7 8">
    <name type="scientific">Serratia sp. (strain ATCC 39006)</name>
    <name type="common">Prodigiosinella confusarubida</name>
    <dbReference type="NCBI Taxonomy" id="104623"/>
    <lineage>
        <taxon>Bacteria</taxon>
        <taxon>Pseudomonadati</taxon>
        <taxon>Pseudomonadota</taxon>
        <taxon>Gammaproteobacteria</taxon>
        <taxon>Enterobacterales</taxon>
        <taxon>Pectobacteriaceae</taxon>
        <taxon>Prodigiosinella</taxon>
    </lineage>
</organism>
<gene>
    <name evidence="6" type="ORF">CWC46_01565</name>
    <name evidence="7" type="ORF">Ser39006_001565</name>
</gene>
<dbReference type="KEGG" id="serq:CWC46_01565"/>
<dbReference type="AlphaFoldDB" id="A0A2I5T253"/>
<comment type="similarity">
    <text evidence="1">Belongs to the ABC transporter superfamily.</text>
</comment>
<protein>
    <submittedName>
        <fullName evidence="7">Metal ABC transporter ATP-binding protein</fullName>
    </submittedName>
</protein>
<dbReference type="EMBL" id="CP025084">
    <property type="protein sequence ID" value="AUH02940.1"/>
    <property type="molecule type" value="Genomic_DNA"/>
</dbReference>
<dbReference type="PROSITE" id="PS50893">
    <property type="entry name" value="ABC_TRANSPORTER_2"/>
    <property type="match status" value="1"/>
</dbReference>
<reference evidence="7 8" key="1">
    <citation type="journal article" date="2013" name="Genome Announc.">
        <title>Draft genome sequence of Serratia sp. strain ATCC 39006, a model bacterium for analysis of the biosynthesis and regulation of prodigiosin, a carbapenem, and gas vesicles.</title>
        <authorList>
            <person name="Fineran P.C."/>
            <person name="Iglesias Cans M.C."/>
            <person name="Ramsay J.P."/>
            <person name="Wilf N.M."/>
            <person name="Cossyleon D."/>
            <person name="McNeil M.B."/>
            <person name="Williamson N.R."/>
            <person name="Monson R.E."/>
            <person name="Becher S.A."/>
            <person name="Stanton J.A."/>
            <person name="Brugger K."/>
            <person name="Brown S.D."/>
            <person name="Salmond G.P."/>
        </authorList>
    </citation>
    <scope>NUCLEOTIDE SEQUENCE [LARGE SCALE GENOMIC DNA]</scope>
    <source>
        <strain evidence="7">ATCC 39006</strain>
        <strain evidence="8">ATCC 39006 / SC 11482</strain>
    </source>
</reference>
<dbReference type="STRING" id="104623.Ser39006_00643"/>
<reference evidence="7" key="2">
    <citation type="submission" date="2013-09" db="EMBL/GenBank/DDBJ databases">
        <authorList>
            <person name="Wang G."/>
            <person name="Yang Y."/>
            <person name="Su Y."/>
        </authorList>
    </citation>
    <scope>NUCLEOTIDE SEQUENCE</scope>
    <source>
        <strain evidence="7">ATCC 39006</strain>
    </source>
</reference>
<dbReference type="Gene3D" id="3.40.50.300">
    <property type="entry name" value="P-loop containing nucleotide triphosphate hydrolases"/>
    <property type="match status" value="1"/>
</dbReference>
<dbReference type="GO" id="GO:0016887">
    <property type="term" value="F:ATP hydrolysis activity"/>
    <property type="evidence" value="ECO:0007669"/>
    <property type="project" value="InterPro"/>
</dbReference>
<dbReference type="Pfam" id="PF00005">
    <property type="entry name" value="ABC_tran"/>
    <property type="match status" value="1"/>
</dbReference>
<dbReference type="InterPro" id="IPR003593">
    <property type="entry name" value="AAA+_ATPase"/>
</dbReference>
<dbReference type="PANTHER" id="PTHR42734:SF17">
    <property type="entry name" value="METAL TRANSPORT SYSTEM ATP-BINDING PROTEIN TM_0124-RELATED"/>
    <property type="match status" value="1"/>
</dbReference>